<dbReference type="InterPro" id="IPR011162">
    <property type="entry name" value="MHC_I/II-like_Ag-recog"/>
</dbReference>
<reference evidence="20" key="2">
    <citation type="submission" date="2025-08" db="UniProtKB">
        <authorList>
            <consortium name="Ensembl"/>
        </authorList>
    </citation>
    <scope>IDENTIFICATION</scope>
    <source>
        <strain evidence="20">Hereford</strain>
    </source>
</reference>
<dbReference type="HOGENOM" id="CLU_150740_0_0_1"/>
<feature type="signal peptide" evidence="18">
    <location>
        <begin position="1"/>
        <end position="18"/>
    </location>
</feature>
<dbReference type="Pfam" id="PF16497">
    <property type="entry name" value="MHC_I_3"/>
    <property type="match status" value="1"/>
</dbReference>
<dbReference type="FunFam" id="2.60.40.10:FF:003025">
    <property type="match status" value="1"/>
</dbReference>
<dbReference type="Ensembl" id="ENSBTAT00000001274.7">
    <property type="protein sequence ID" value="ENSBTAP00000001274.6"/>
    <property type="gene ID" value="ENSBTAG00000038502.5"/>
</dbReference>
<evidence type="ECO:0000256" key="12">
    <source>
        <dbReference type="ARBA" id="ARBA00023180"/>
    </source>
</evidence>
<evidence type="ECO:0000256" key="16">
    <source>
        <dbReference type="ARBA" id="ARBA00038793"/>
    </source>
</evidence>
<comment type="function">
    <text evidence="15">Antigen-presenting protein that binds self and non-self lipid and glycolipid antigens and presents them to T-cell receptors on natural killer T-cells.</text>
</comment>
<evidence type="ECO:0000256" key="14">
    <source>
        <dbReference type="ARBA" id="ARBA00023319"/>
    </source>
</evidence>
<evidence type="ECO:0000256" key="7">
    <source>
        <dbReference type="ARBA" id="ARBA00022859"/>
    </source>
</evidence>
<dbReference type="GO" id="GO:0001916">
    <property type="term" value="P:positive regulation of T cell mediated cytotoxicity"/>
    <property type="evidence" value="ECO:0000318"/>
    <property type="project" value="GO_Central"/>
</dbReference>
<dbReference type="InterPro" id="IPR050208">
    <property type="entry name" value="MHC_class-I_related"/>
</dbReference>
<keyword evidence="9" id="KW-1064">Adaptive immunity</keyword>
<keyword evidence="4" id="KW-1003">Cell membrane</keyword>
<dbReference type="SUPFAM" id="SSF54452">
    <property type="entry name" value="MHC antigen-recognition domain"/>
    <property type="match status" value="1"/>
</dbReference>
<keyword evidence="21" id="KW-1185">Reference proteome</keyword>
<dbReference type="GO" id="GO:0002250">
    <property type="term" value="P:adaptive immune response"/>
    <property type="evidence" value="ECO:0007669"/>
    <property type="project" value="UniProtKB-KW"/>
</dbReference>
<dbReference type="Bgee" id="ENSBTAG00000038502">
    <property type="expression patterns" value="Expressed in cardiac atrium and 8 other cell types or tissues"/>
</dbReference>
<reference evidence="20" key="3">
    <citation type="submission" date="2025-09" db="UniProtKB">
        <authorList>
            <consortium name="Ensembl"/>
        </authorList>
    </citation>
    <scope>IDENTIFICATION</scope>
    <source>
        <strain evidence="20">Hereford</strain>
    </source>
</reference>
<dbReference type="SMART" id="SM00407">
    <property type="entry name" value="IGc1"/>
    <property type="match status" value="1"/>
</dbReference>
<dbReference type="InterPro" id="IPR037055">
    <property type="entry name" value="MHC_I-like_Ag-recog_sf"/>
</dbReference>
<dbReference type="Gene3D" id="3.30.500.10">
    <property type="entry name" value="MHC class I-like antigen recognition-like"/>
    <property type="match status" value="1"/>
</dbReference>
<keyword evidence="11" id="KW-1015">Disulfide bond</keyword>
<evidence type="ECO:0000313" key="20">
    <source>
        <dbReference type="Ensembl" id="ENSBTAP00000001274.6"/>
    </source>
</evidence>
<dbReference type="AlphaFoldDB" id="G3X693"/>
<dbReference type="InterPro" id="IPR013783">
    <property type="entry name" value="Ig-like_fold"/>
</dbReference>
<comment type="subunit">
    <text evidence="16">Heterodimer with B2M (beta-2-microglobulin). Interacts with saposin C.</text>
</comment>
<dbReference type="InterPro" id="IPR007110">
    <property type="entry name" value="Ig-like_dom"/>
</dbReference>
<dbReference type="FunCoup" id="G3X693">
    <property type="interactions" value="5"/>
</dbReference>
<dbReference type="GO" id="GO:0030883">
    <property type="term" value="F:endogenous lipid antigen binding"/>
    <property type="evidence" value="ECO:0000318"/>
    <property type="project" value="GO_Central"/>
</dbReference>
<keyword evidence="8 17" id="KW-1133">Transmembrane helix</keyword>
<keyword evidence="13" id="KW-0458">Lysosome</keyword>
<evidence type="ECO:0000256" key="13">
    <source>
        <dbReference type="ARBA" id="ARBA00023228"/>
    </source>
</evidence>
<dbReference type="VEuPathDB" id="HostDB:ENSBTAG00000038502"/>
<dbReference type="SUPFAM" id="SSF48726">
    <property type="entry name" value="Immunoglobulin"/>
    <property type="match status" value="1"/>
</dbReference>
<feature type="chain" id="PRO_5018772754" description="Ig-like domain-containing protein" evidence="18">
    <location>
        <begin position="19"/>
        <end position="317"/>
    </location>
</feature>
<dbReference type="InParanoid" id="G3X693"/>
<accession>G3X693</accession>
<evidence type="ECO:0000256" key="4">
    <source>
        <dbReference type="ARBA" id="ARBA00022475"/>
    </source>
</evidence>
<dbReference type="PROSITE" id="PS50835">
    <property type="entry name" value="IG_LIKE"/>
    <property type="match status" value="1"/>
</dbReference>
<dbReference type="GeneTree" id="ENSGT01120000271825"/>
<keyword evidence="12" id="KW-0325">Glycoprotein</keyword>
<dbReference type="SMR" id="G3X693"/>
<evidence type="ECO:0000256" key="17">
    <source>
        <dbReference type="SAM" id="Phobius"/>
    </source>
</evidence>
<keyword evidence="14" id="KW-0393">Immunoglobulin domain</keyword>
<dbReference type="GO" id="GO:0006955">
    <property type="term" value="P:immune response"/>
    <property type="evidence" value="ECO:0000318"/>
    <property type="project" value="GO_Central"/>
</dbReference>
<evidence type="ECO:0000256" key="15">
    <source>
        <dbReference type="ARBA" id="ARBA00037203"/>
    </source>
</evidence>
<dbReference type="GO" id="GO:0048007">
    <property type="term" value="P:antigen processing and presentation, exogenous lipid antigen via MHC class Ib"/>
    <property type="evidence" value="ECO:0000318"/>
    <property type="project" value="GO_Central"/>
</dbReference>
<keyword evidence="5 17" id="KW-0812">Transmembrane</keyword>
<evidence type="ECO:0000256" key="6">
    <source>
        <dbReference type="ARBA" id="ARBA00022753"/>
    </source>
</evidence>
<dbReference type="InterPro" id="IPR003597">
    <property type="entry name" value="Ig_C1-set"/>
</dbReference>
<dbReference type="GO" id="GO:0009897">
    <property type="term" value="C:external side of plasma membrane"/>
    <property type="evidence" value="ECO:0000318"/>
    <property type="project" value="GO_Central"/>
</dbReference>
<dbReference type="Pfam" id="PF07654">
    <property type="entry name" value="C1-set"/>
    <property type="match status" value="1"/>
</dbReference>
<name>G3X693_BOVIN</name>
<organism evidence="20 21">
    <name type="scientific">Bos taurus</name>
    <name type="common">Bovine</name>
    <dbReference type="NCBI Taxonomy" id="9913"/>
    <lineage>
        <taxon>Eukaryota</taxon>
        <taxon>Metazoa</taxon>
        <taxon>Chordata</taxon>
        <taxon>Craniata</taxon>
        <taxon>Vertebrata</taxon>
        <taxon>Euteleostomi</taxon>
        <taxon>Mammalia</taxon>
        <taxon>Eutheria</taxon>
        <taxon>Laurasiatheria</taxon>
        <taxon>Artiodactyla</taxon>
        <taxon>Ruminantia</taxon>
        <taxon>Pecora</taxon>
        <taxon>Bovidae</taxon>
        <taxon>Bovinae</taxon>
        <taxon>Bos</taxon>
    </lineage>
</organism>
<dbReference type="Gene3D" id="2.60.40.10">
    <property type="entry name" value="Immunoglobulins"/>
    <property type="match status" value="1"/>
</dbReference>
<dbReference type="InterPro" id="IPR011161">
    <property type="entry name" value="MHC_I-like_Ag-recog"/>
</dbReference>
<evidence type="ECO:0000256" key="18">
    <source>
        <dbReference type="SAM" id="SignalP"/>
    </source>
</evidence>
<evidence type="ECO:0000256" key="3">
    <source>
        <dbReference type="ARBA" id="ARBA00004656"/>
    </source>
</evidence>
<evidence type="ECO:0000256" key="5">
    <source>
        <dbReference type="ARBA" id="ARBA00022692"/>
    </source>
</evidence>
<dbReference type="GO" id="GO:0010008">
    <property type="term" value="C:endosome membrane"/>
    <property type="evidence" value="ECO:0007669"/>
    <property type="project" value="UniProtKB-SubCell"/>
</dbReference>
<dbReference type="FunFam" id="3.30.500.10:FF:000002">
    <property type="entry name" value="Antigen-presenting glycoprotein CD1d1"/>
    <property type="match status" value="1"/>
</dbReference>
<evidence type="ECO:0000313" key="21">
    <source>
        <dbReference type="Proteomes" id="UP000009136"/>
    </source>
</evidence>
<reference evidence="20" key="1">
    <citation type="submission" date="2018-03" db="EMBL/GenBank/DDBJ databases">
        <title>ARS-UCD1.2.</title>
        <authorList>
            <person name="Rosen B.D."/>
            <person name="Bickhart D.M."/>
            <person name="Koren S."/>
            <person name="Schnabel R.D."/>
            <person name="Hall R."/>
            <person name="Zimin A."/>
            <person name="Dreischer C."/>
            <person name="Schultheiss S."/>
            <person name="Schroeder S.G."/>
            <person name="Elsik C.G."/>
            <person name="Couldrey C."/>
            <person name="Liu G.E."/>
            <person name="Van Tassell C.P."/>
            <person name="Phillippy A.M."/>
            <person name="Smith T.P.L."/>
            <person name="Medrano J.F."/>
        </authorList>
    </citation>
    <scope>NUCLEOTIDE SEQUENCE [LARGE SCALE GENOMIC DNA]</scope>
    <source>
        <strain evidence="20">Hereford</strain>
    </source>
</reference>
<dbReference type="GO" id="GO:0071723">
    <property type="term" value="F:lipopeptide binding"/>
    <property type="evidence" value="ECO:0000318"/>
    <property type="project" value="GO_Central"/>
</dbReference>
<dbReference type="eggNOG" id="ENOG502SJH6">
    <property type="taxonomic scope" value="Eukaryota"/>
</dbReference>
<evidence type="ECO:0000256" key="11">
    <source>
        <dbReference type="ARBA" id="ARBA00023157"/>
    </source>
</evidence>
<dbReference type="PANTHER" id="PTHR16675">
    <property type="entry name" value="MHC CLASS I-RELATED"/>
    <property type="match status" value="1"/>
</dbReference>
<keyword evidence="18" id="KW-0732">Signal</keyword>
<dbReference type="GO" id="GO:0030884">
    <property type="term" value="F:exogenous lipid antigen binding"/>
    <property type="evidence" value="ECO:0000318"/>
    <property type="project" value="GO_Central"/>
</dbReference>
<sequence>RVFLPLLLLGVILPGGDNEDGPTSFHLIQISTFVNNTWAQNQGSGWLDDLQIHGWESDSGTAIFLKPWSKGNFSDDEVTELVDLFRAYFIGFTREVQDRVNEFQLEYPFVIQVTAGCELHSGEAIESSLRGALGGLDFVSIQNHSCVPAPDGSSRGQKFCALTTQYQGISDIIERLLSETCPRYLLGVLDAGKAELQRQVKPEAWLSSGPTPGPGRLLLVCHVSGFYPKPVRVMWMRGEQEQPGTQQGDLMPIGEAAGLNCRVKHSSLGDQDIILYWGHPTSIGLILVAIIVPSLILLICLAFGVLRFMGSHRIGHD</sequence>
<evidence type="ECO:0000256" key="9">
    <source>
        <dbReference type="ARBA" id="ARBA00023130"/>
    </source>
</evidence>
<dbReference type="Proteomes" id="UP000009136">
    <property type="component" value="Chromosome 3"/>
</dbReference>
<comment type="subcellular location">
    <subcellularLocation>
        <location evidence="1">Cell membrane</location>
        <topology evidence="1">Single-pass type I membrane protein</topology>
    </subcellularLocation>
    <subcellularLocation>
        <location evidence="2">Endosome membrane</location>
    </subcellularLocation>
    <subcellularLocation>
        <location evidence="3">Lysosome membrane</location>
    </subcellularLocation>
</comment>
<protein>
    <recommendedName>
        <fullName evidence="19">Ig-like domain-containing protein</fullName>
    </recommendedName>
</protein>
<evidence type="ECO:0000256" key="1">
    <source>
        <dbReference type="ARBA" id="ARBA00004251"/>
    </source>
</evidence>
<feature type="transmembrane region" description="Helical" evidence="17">
    <location>
        <begin position="283"/>
        <end position="306"/>
    </location>
</feature>
<dbReference type="GlyGen" id="G3X693">
    <property type="glycosylation" value="1 site"/>
</dbReference>
<dbReference type="GO" id="GO:0005615">
    <property type="term" value="C:extracellular space"/>
    <property type="evidence" value="ECO:0000318"/>
    <property type="project" value="GO_Central"/>
</dbReference>
<dbReference type="PANTHER" id="PTHR16675:SF130">
    <property type="entry name" value="T-CELL SURFACE GLYCOPROTEIN CD1B"/>
    <property type="match status" value="1"/>
</dbReference>
<dbReference type="GO" id="GO:0005765">
    <property type="term" value="C:lysosomal membrane"/>
    <property type="evidence" value="ECO:0007669"/>
    <property type="project" value="UniProtKB-SubCell"/>
</dbReference>
<evidence type="ECO:0000259" key="19">
    <source>
        <dbReference type="PROSITE" id="PS50835"/>
    </source>
</evidence>
<feature type="domain" description="Ig-like" evidence="19">
    <location>
        <begin position="182"/>
        <end position="267"/>
    </location>
</feature>
<dbReference type="GO" id="GO:0048006">
    <property type="term" value="P:antigen processing and presentation, endogenous lipid antigen via MHC class Ib"/>
    <property type="evidence" value="ECO:0000318"/>
    <property type="project" value="GO_Central"/>
</dbReference>
<evidence type="ECO:0000256" key="2">
    <source>
        <dbReference type="ARBA" id="ARBA00004608"/>
    </source>
</evidence>
<proteinExistence type="predicted"/>
<keyword evidence="6" id="KW-0967">Endosome</keyword>
<evidence type="ECO:0000256" key="10">
    <source>
        <dbReference type="ARBA" id="ARBA00023136"/>
    </source>
</evidence>
<keyword evidence="7" id="KW-0391">Immunity</keyword>
<dbReference type="InterPro" id="IPR036179">
    <property type="entry name" value="Ig-like_dom_sf"/>
</dbReference>
<evidence type="ECO:0000256" key="8">
    <source>
        <dbReference type="ARBA" id="ARBA00022989"/>
    </source>
</evidence>
<keyword evidence="10 17" id="KW-0472">Membrane</keyword>